<name>A0A8D4C279_9GAMM</name>
<organism evidence="3 5">
    <name type="scientific">Stutzerimonas balearica DSM 6083</name>
    <dbReference type="NCBI Taxonomy" id="1123016"/>
    <lineage>
        <taxon>Bacteria</taxon>
        <taxon>Pseudomonadati</taxon>
        <taxon>Pseudomonadota</taxon>
        <taxon>Gammaproteobacteria</taxon>
        <taxon>Pseudomonadales</taxon>
        <taxon>Pseudomonadaceae</taxon>
        <taxon>Stutzerimonas</taxon>
    </lineage>
</organism>
<feature type="coiled-coil region" evidence="1">
    <location>
        <begin position="49"/>
        <end position="85"/>
    </location>
</feature>
<dbReference type="GeneID" id="77260882"/>
<evidence type="ECO:0000313" key="6">
    <source>
        <dbReference type="Proteomes" id="UP000182276"/>
    </source>
</evidence>
<gene>
    <name evidence="3" type="ORF">CL52_13315</name>
    <name evidence="4" type="ORF">SAMN05660875_102145</name>
</gene>
<evidence type="ECO:0000313" key="4">
    <source>
        <dbReference type="EMBL" id="SDM08774.1"/>
    </source>
</evidence>
<dbReference type="Proteomes" id="UP000031271">
    <property type="component" value="Chromosome"/>
</dbReference>
<feature type="signal peptide" evidence="2">
    <location>
        <begin position="1"/>
        <end position="20"/>
    </location>
</feature>
<evidence type="ECO:0000313" key="3">
    <source>
        <dbReference type="EMBL" id="AJE15967.1"/>
    </source>
</evidence>
<dbReference type="EMBL" id="CP007511">
    <property type="protein sequence ID" value="AJE15967.1"/>
    <property type="molecule type" value="Genomic_DNA"/>
</dbReference>
<reference evidence="4 6" key="2">
    <citation type="submission" date="2016-10" db="EMBL/GenBank/DDBJ databases">
        <authorList>
            <person name="Varghese N."/>
            <person name="Submissions S."/>
        </authorList>
    </citation>
    <scope>NUCLEOTIDE SEQUENCE [LARGE SCALE GENOMIC DNA]</scope>
    <source>
        <strain evidence="4 6">DSM 6083</strain>
    </source>
</reference>
<dbReference type="RefSeq" id="WP_043221149.1">
    <property type="nucleotide sequence ID" value="NZ_CP007511.1"/>
</dbReference>
<reference evidence="3 5" key="3">
    <citation type="journal article" name="Genome Announc.">
        <title>Complete Genome Sequence of Pseudomonas balearica DSM 6083T.</title>
        <authorList>
            <person name="Bennasar-Figueras A."/>
            <person name="Salva-Serra F."/>
            <person name="Jaen-Luchoro D."/>
            <person name="Segui C."/>
            <person name="Aliaga F."/>
            <person name="Busquets A."/>
            <person name="Gomila M."/>
            <person name="Moore E.R."/>
            <person name="Lalucat J."/>
        </authorList>
    </citation>
    <scope>NUCLEOTIDE SEQUENCE [LARGE SCALE GENOMIC DNA]</scope>
    <source>
        <strain evidence="5">DSM 6083</strain>
        <strain evidence="3">DSM6083</strain>
    </source>
</reference>
<sequence>MKALFLPLAAALLASPAVQAACTPDEITAKAEQLAERVNQLTQNDPERARQLNEEIRQYEDRRTAEQLGDECEAYDRRMRQLEEAERQADMPSDK</sequence>
<reference evidence="5" key="1">
    <citation type="submission" date="2014-03" db="EMBL/GenBank/DDBJ databases">
        <title>Complete genome of Pseudomonas balearica DSM 6083T, a sewage water isolate from an enrichment with 2-methylnaphthalene.</title>
        <authorList>
            <person name="Salva-Serra F."/>
            <person name="Jaen-Luchoro D."/>
            <person name="Busquets A."/>
            <person name="Pena A."/>
            <person name="Gomila M."/>
            <person name="Bosch R."/>
            <person name="Nogales B."/>
            <person name="Garcia-Valdes E."/>
            <person name="Lalucat J."/>
            <person name="Bennasar A."/>
        </authorList>
    </citation>
    <scope>NUCLEOTIDE SEQUENCE [LARGE SCALE GENOMIC DNA]</scope>
    <source>
        <strain evidence="5">DSM 6083</strain>
    </source>
</reference>
<dbReference type="KEGG" id="pbm:CL52_13315"/>
<evidence type="ECO:0000313" key="5">
    <source>
        <dbReference type="Proteomes" id="UP000031271"/>
    </source>
</evidence>
<keyword evidence="1" id="KW-0175">Coiled coil</keyword>
<dbReference type="Proteomes" id="UP000182276">
    <property type="component" value="Unassembled WGS sequence"/>
</dbReference>
<evidence type="ECO:0000256" key="2">
    <source>
        <dbReference type="SAM" id="SignalP"/>
    </source>
</evidence>
<protein>
    <submittedName>
        <fullName evidence="3">Uncharacterized protein</fullName>
    </submittedName>
</protein>
<dbReference type="AlphaFoldDB" id="A0A8D4C279"/>
<feature type="chain" id="PRO_5034076060" evidence="2">
    <location>
        <begin position="21"/>
        <end position="95"/>
    </location>
</feature>
<accession>A0A8D4C279</accession>
<keyword evidence="2" id="KW-0732">Signal</keyword>
<keyword evidence="6" id="KW-1185">Reference proteome</keyword>
<dbReference type="EMBL" id="FNHO01000002">
    <property type="protein sequence ID" value="SDM08774.1"/>
    <property type="molecule type" value="Genomic_DNA"/>
</dbReference>
<proteinExistence type="predicted"/>
<evidence type="ECO:0000256" key="1">
    <source>
        <dbReference type="SAM" id="Coils"/>
    </source>
</evidence>